<reference evidence="2" key="1">
    <citation type="journal article" date="2022" name="Mol. Ecol. Resour.">
        <title>The genomes of chicory, endive, great burdock and yacon provide insights into Asteraceae palaeo-polyploidization history and plant inulin production.</title>
        <authorList>
            <person name="Fan W."/>
            <person name="Wang S."/>
            <person name="Wang H."/>
            <person name="Wang A."/>
            <person name="Jiang F."/>
            <person name="Liu H."/>
            <person name="Zhao H."/>
            <person name="Xu D."/>
            <person name="Zhang Y."/>
        </authorList>
    </citation>
    <scope>NUCLEOTIDE SEQUENCE [LARGE SCALE GENOMIC DNA]</scope>
    <source>
        <strain evidence="2">cv. Niubang</strain>
    </source>
</reference>
<sequence>MNLHSKRATRCILLLEQDPLRTRFQLIVVVTLQTGRNSGNNFYTLTGVNRFQVHFKVFWYKQRSSYRSFEA</sequence>
<reference evidence="1 2" key="2">
    <citation type="journal article" date="2022" name="Mol. Ecol. Resour.">
        <title>The genomes of chicory, endive, great burdock and yacon provide insights into Asteraceae paleo-polyploidization history and plant inulin production.</title>
        <authorList>
            <person name="Fan W."/>
            <person name="Wang S."/>
            <person name="Wang H."/>
            <person name="Wang A."/>
            <person name="Jiang F."/>
            <person name="Liu H."/>
            <person name="Zhao H."/>
            <person name="Xu D."/>
            <person name="Zhang Y."/>
        </authorList>
    </citation>
    <scope>NUCLEOTIDE SEQUENCE [LARGE SCALE GENOMIC DNA]</scope>
    <source>
        <strain evidence="2">cv. Niubang</strain>
    </source>
</reference>
<dbReference type="Proteomes" id="UP001055879">
    <property type="component" value="Linkage Group LG09"/>
</dbReference>
<dbReference type="EMBL" id="CM042055">
    <property type="protein sequence ID" value="KAI3703079.1"/>
    <property type="molecule type" value="Genomic_DNA"/>
</dbReference>
<keyword evidence="2" id="KW-1185">Reference proteome</keyword>
<evidence type="ECO:0000313" key="1">
    <source>
        <dbReference type="EMBL" id="KAI3703079.1"/>
    </source>
</evidence>
<evidence type="ECO:0000313" key="2">
    <source>
        <dbReference type="Proteomes" id="UP001055879"/>
    </source>
</evidence>
<name>A0ACB8ZYM7_ARCLA</name>
<protein>
    <submittedName>
        <fullName evidence="1">Uncharacterized protein</fullName>
    </submittedName>
</protein>
<proteinExistence type="predicted"/>
<gene>
    <name evidence="1" type="ORF">L6452_28834</name>
</gene>
<comment type="caution">
    <text evidence="1">The sequence shown here is derived from an EMBL/GenBank/DDBJ whole genome shotgun (WGS) entry which is preliminary data.</text>
</comment>
<accession>A0ACB8ZYM7</accession>
<organism evidence="1 2">
    <name type="scientific">Arctium lappa</name>
    <name type="common">Greater burdock</name>
    <name type="synonym">Lappa major</name>
    <dbReference type="NCBI Taxonomy" id="4217"/>
    <lineage>
        <taxon>Eukaryota</taxon>
        <taxon>Viridiplantae</taxon>
        <taxon>Streptophyta</taxon>
        <taxon>Embryophyta</taxon>
        <taxon>Tracheophyta</taxon>
        <taxon>Spermatophyta</taxon>
        <taxon>Magnoliopsida</taxon>
        <taxon>eudicotyledons</taxon>
        <taxon>Gunneridae</taxon>
        <taxon>Pentapetalae</taxon>
        <taxon>asterids</taxon>
        <taxon>campanulids</taxon>
        <taxon>Asterales</taxon>
        <taxon>Asteraceae</taxon>
        <taxon>Carduoideae</taxon>
        <taxon>Cardueae</taxon>
        <taxon>Arctiinae</taxon>
        <taxon>Arctium</taxon>
    </lineage>
</organism>